<dbReference type="PANTHER" id="PTHR43423:SF1">
    <property type="entry name" value="ABC TRANSPORTER I FAMILY MEMBER 17"/>
    <property type="match status" value="1"/>
</dbReference>
<keyword evidence="3" id="KW-0547">Nucleotide-binding</keyword>
<dbReference type="PANTHER" id="PTHR43423">
    <property type="entry name" value="ABC TRANSPORTER I FAMILY MEMBER 17"/>
    <property type="match status" value="1"/>
</dbReference>
<feature type="domain" description="ABC transporter" evidence="5">
    <location>
        <begin position="1"/>
        <end position="210"/>
    </location>
</feature>
<accession>A0A1E5G5L1</accession>
<dbReference type="SUPFAM" id="SSF52540">
    <property type="entry name" value="P-loop containing nucleoside triphosphate hydrolases"/>
    <property type="match status" value="1"/>
</dbReference>
<keyword evidence="7" id="KW-1185">Reference proteome</keyword>
<dbReference type="InterPro" id="IPR027417">
    <property type="entry name" value="P-loop_NTPase"/>
</dbReference>
<dbReference type="InterPro" id="IPR003439">
    <property type="entry name" value="ABC_transporter-like_ATP-bd"/>
</dbReference>
<reference evidence="6 7" key="1">
    <citation type="submission" date="2016-09" db="EMBL/GenBank/DDBJ databases">
        <title>Draft genome sequence for the type strain of Desulfuribacillus alkaliarsenatis AHT28, an obligately anaerobic, sulfidogenic bacterium isolated from Russian soda lake sediments.</title>
        <authorList>
            <person name="Abin C.A."/>
            <person name="Hollibaugh J.T."/>
        </authorList>
    </citation>
    <scope>NUCLEOTIDE SEQUENCE [LARGE SCALE GENOMIC DNA]</scope>
    <source>
        <strain evidence="6 7">AHT28</strain>
    </source>
</reference>
<dbReference type="Proteomes" id="UP000094296">
    <property type="component" value="Unassembled WGS sequence"/>
</dbReference>
<evidence type="ECO:0000256" key="4">
    <source>
        <dbReference type="ARBA" id="ARBA00022840"/>
    </source>
</evidence>
<dbReference type="CDD" id="cd03225">
    <property type="entry name" value="ABC_cobalt_CbiO_domain1"/>
    <property type="match status" value="1"/>
</dbReference>
<dbReference type="Pfam" id="PF00005">
    <property type="entry name" value="ABC_tran"/>
    <property type="match status" value="1"/>
</dbReference>
<comment type="subcellular location">
    <subcellularLocation>
        <location evidence="1">Cell membrane</location>
        <topology evidence="1">Peripheral membrane protein</topology>
    </subcellularLocation>
</comment>
<dbReference type="GO" id="GO:0022857">
    <property type="term" value="F:transmembrane transporter activity"/>
    <property type="evidence" value="ECO:0007669"/>
    <property type="project" value="UniProtKB-ARBA"/>
</dbReference>
<gene>
    <name evidence="6" type="ORF">BHF68_12995</name>
</gene>
<evidence type="ECO:0000256" key="1">
    <source>
        <dbReference type="ARBA" id="ARBA00004202"/>
    </source>
</evidence>
<dbReference type="SMART" id="SM00382">
    <property type="entry name" value="AAA"/>
    <property type="match status" value="1"/>
</dbReference>
<evidence type="ECO:0000256" key="3">
    <source>
        <dbReference type="ARBA" id="ARBA00022741"/>
    </source>
</evidence>
<dbReference type="GO" id="GO:0005524">
    <property type="term" value="F:ATP binding"/>
    <property type="evidence" value="ECO:0007669"/>
    <property type="project" value="UniProtKB-KW"/>
</dbReference>
<keyword evidence="4 6" id="KW-0067">ATP-binding</keyword>
<dbReference type="InterPro" id="IPR015856">
    <property type="entry name" value="ABC_transpr_CbiO/EcfA_su"/>
</dbReference>
<dbReference type="AlphaFoldDB" id="A0A1E5G5L1"/>
<dbReference type="GO" id="GO:0005886">
    <property type="term" value="C:plasma membrane"/>
    <property type="evidence" value="ECO:0007669"/>
    <property type="project" value="UniProtKB-SubCell"/>
</dbReference>
<dbReference type="RefSeq" id="WP_069642376.1">
    <property type="nucleotide sequence ID" value="NZ_MIJE01000002.1"/>
</dbReference>
<dbReference type="EMBL" id="MIJE01000002">
    <property type="protein sequence ID" value="OEF97979.1"/>
    <property type="molecule type" value="Genomic_DNA"/>
</dbReference>
<dbReference type="Gene3D" id="3.40.50.300">
    <property type="entry name" value="P-loop containing nucleotide triphosphate hydrolases"/>
    <property type="match status" value="1"/>
</dbReference>
<dbReference type="PROSITE" id="PS50893">
    <property type="entry name" value="ABC_TRANSPORTER_2"/>
    <property type="match status" value="1"/>
</dbReference>
<evidence type="ECO:0000313" key="7">
    <source>
        <dbReference type="Proteomes" id="UP000094296"/>
    </source>
</evidence>
<organism evidence="6 7">
    <name type="scientific">Desulfuribacillus alkaliarsenatis</name>
    <dbReference type="NCBI Taxonomy" id="766136"/>
    <lineage>
        <taxon>Bacteria</taxon>
        <taxon>Bacillati</taxon>
        <taxon>Bacillota</taxon>
        <taxon>Desulfuribacillia</taxon>
        <taxon>Desulfuribacillales</taxon>
        <taxon>Desulfuribacillaceae</taxon>
        <taxon>Desulfuribacillus</taxon>
    </lineage>
</organism>
<dbReference type="STRING" id="766136.BHF68_12995"/>
<name>A0A1E5G5L1_9FIRM</name>
<proteinExistence type="predicted"/>
<evidence type="ECO:0000256" key="2">
    <source>
        <dbReference type="ARBA" id="ARBA00022448"/>
    </source>
</evidence>
<sequence length="210" mass="23237">MDNIFSLKGVKFKSILDIESMEIPAAKVTCIIGESGSGKSTLLKLLNQIISADQGRILFKGKSIEDIDTIALRRQVVMLQQSPVIYKGTVRENLLIGLQFSELQIPNEELLLQALRDVNVKKQLDEDAANLSGGEKQRVAIARVMLMDPEVYLLDEPSSALDEGTEEFIIGCLVNKVKQRGKTLVMVTHSKKLTSSFAEHIIEVKKRGGD</sequence>
<evidence type="ECO:0000259" key="5">
    <source>
        <dbReference type="PROSITE" id="PS50893"/>
    </source>
</evidence>
<evidence type="ECO:0000313" key="6">
    <source>
        <dbReference type="EMBL" id="OEF97979.1"/>
    </source>
</evidence>
<keyword evidence="2" id="KW-0813">Transport</keyword>
<dbReference type="InterPro" id="IPR017871">
    <property type="entry name" value="ABC_transporter-like_CS"/>
</dbReference>
<dbReference type="PROSITE" id="PS00211">
    <property type="entry name" value="ABC_TRANSPORTER_1"/>
    <property type="match status" value="1"/>
</dbReference>
<comment type="caution">
    <text evidence="6">The sequence shown here is derived from an EMBL/GenBank/DDBJ whole genome shotgun (WGS) entry which is preliminary data.</text>
</comment>
<dbReference type="InterPro" id="IPR003593">
    <property type="entry name" value="AAA+_ATPase"/>
</dbReference>
<dbReference type="GO" id="GO:0016887">
    <property type="term" value="F:ATP hydrolysis activity"/>
    <property type="evidence" value="ECO:0007669"/>
    <property type="project" value="InterPro"/>
</dbReference>
<protein>
    <submittedName>
        <fullName evidence="6">ABC transporter ATP-binding protein</fullName>
    </submittedName>
</protein>